<dbReference type="PANTHER" id="PTHR43317:SF1">
    <property type="entry name" value="THERMOSPERMINE SYNTHASE ACAULIS5"/>
    <property type="match status" value="1"/>
</dbReference>
<feature type="domain" description="Methyltransferase type 11" evidence="3">
    <location>
        <begin position="305"/>
        <end position="408"/>
    </location>
</feature>
<feature type="transmembrane region" description="Helical" evidence="2">
    <location>
        <begin position="120"/>
        <end position="145"/>
    </location>
</feature>
<comment type="caution">
    <text evidence="4">The sequence shown here is derived from an EMBL/GenBank/DDBJ whole genome shotgun (WGS) entry which is preliminary data.</text>
</comment>
<keyword evidence="2" id="KW-1133">Transmembrane helix</keyword>
<dbReference type="NCBIfam" id="NF037959">
    <property type="entry name" value="MFS_SpdSyn"/>
    <property type="match status" value="1"/>
</dbReference>
<evidence type="ECO:0000256" key="2">
    <source>
        <dbReference type="SAM" id="Phobius"/>
    </source>
</evidence>
<evidence type="ECO:0000259" key="3">
    <source>
        <dbReference type="Pfam" id="PF08241"/>
    </source>
</evidence>
<dbReference type="Proteomes" id="UP000265614">
    <property type="component" value="Unassembled WGS sequence"/>
</dbReference>
<dbReference type="SUPFAM" id="SSF53335">
    <property type="entry name" value="S-adenosyl-L-methionine-dependent methyltransferases"/>
    <property type="match status" value="1"/>
</dbReference>
<dbReference type="CDD" id="cd02440">
    <property type="entry name" value="AdoMet_MTases"/>
    <property type="match status" value="1"/>
</dbReference>
<dbReference type="GO" id="GO:0006596">
    <property type="term" value="P:polyamine biosynthetic process"/>
    <property type="evidence" value="ECO:0007669"/>
    <property type="project" value="UniProtKB-KW"/>
</dbReference>
<reference evidence="4 5" key="1">
    <citation type="submission" date="2018-09" db="EMBL/GenBank/DDBJ databases">
        <title>YIM 75000 draft genome.</title>
        <authorList>
            <person name="Tang S."/>
            <person name="Feng Y."/>
        </authorList>
    </citation>
    <scope>NUCLEOTIDE SEQUENCE [LARGE SCALE GENOMIC DNA]</scope>
    <source>
        <strain evidence="4 5">YIM 75000</strain>
    </source>
</reference>
<feature type="transmembrane region" description="Helical" evidence="2">
    <location>
        <begin position="188"/>
        <end position="206"/>
    </location>
</feature>
<dbReference type="InterPro" id="IPR013216">
    <property type="entry name" value="Methyltransf_11"/>
</dbReference>
<keyword evidence="4" id="KW-0808">Transferase</keyword>
<keyword evidence="2" id="KW-0812">Transmembrane</keyword>
<evidence type="ECO:0000313" key="4">
    <source>
        <dbReference type="EMBL" id="RJK92636.1"/>
    </source>
</evidence>
<gene>
    <name evidence="4" type="ORF">D5H78_18555</name>
</gene>
<dbReference type="RefSeq" id="WP_119952000.1">
    <property type="nucleotide sequence ID" value="NZ_QZEZ01000013.1"/>
</dbReference>
<dbReference type="GO" id="GO:0008757">
    <property type="term" value="F:S-adenosylmethionine-dependent methyltransferase activity"/>
    <property type="evidence" value="ECO:0007669"/>
    <property type="project" value="InterPro"/>
</dbReference>
<name>A0A3A3YU95_9ACTN</name>
<feature type="transmembrane region" description="Helical" evidence="2">
    <location>
        <begin position="89"/>
        <end position="108"/>
    </location>
</feature>
<dbReference type="AlphaFoldDB" id="A0A3A3YU95"/>
<keyword evidence="1" id="KW-0620">Polyamine biosynthesis</keyword>
<dbReference type="InterPro" id="IPR029063">
    <property type="entry name" value="SAM-dependent_MTases_sf"/>
</dbReference>
<dbReference type="PANTHER" id="PTHR43317">
    <property type="entry name" value="THERMOSPERMINE SYNTHASE ACAULIS5"/>
    <property type="match status" value="1"/>
</dbReference>
<dbReference type="Pfam" id="PF08241">
    <property type="entry name" value="Methyltransf_11"/>
    <property type="match status" value="1"/>
</dbReference>
<dbReference type="OrthoDB" id="8221452at2"/>
<evidence type="ECO:0000313" key="5">
    <source>
        <dbReference type="Proteomes" id="UP000265614"/>
    </source>
</evidence>
<feature type="transmembrane region" description="Helical" evidence="2">
    <location>
        <begin position="21"/>
        <end position="40"/>
    </location>
</feature>
<evidence type="ECO:0000256" key="1">
    <source>
        <dbReference type="ARBA" id="ARBA00023115"/>
    </source>
</evidence>
<dbReference type="Gene3D" id="1.20.1250.20">
    <property type="entry name" value="MFS general substrate transporter like domains"/>
    <property type="match status" value="1"/>
</dbReference>
<protein>
    <submittedName>
        <fullName evidence="4">Methyltransferase domain-containing protein</fullName>
    </submittedName>
</protein>
<dbReference type="GO" id="GO:0032259">
    <property type="term" value="P:methylation"/>
    <property type="evidence" value="ECO:0007669"/>
    <property type="project" value="UniProtKB-KW"/>
</dbReference>
<keyword evidence="2" id="KW-0472">Membrane</keyword>
<dbReference type="SUPFAM" id="SSF103473">
    <property type="entry name" value="MFS general substrate transporter"/>
    <property type="match status" value="1"/>
</dbReference>
<accession>A0A3A3YU95</accession>
<keyword evidence="4" id="KW-0489">Methyltransferase</keyword>
<dbReference type="EMBL" id="QZEZ01000013">
    <property type="protein sequence ID" value="RJK92636.1"/>
    <property type="molecule type" value="Genomic_DNA"/>
</dbReference>
<feature type="transmembrane region" description="Helical" evidence="2">
    <location>
        <begin position="213"/>
        <end position="231"/>
    </location>
</feature>
<sequence>MPAPPPSAGPRPPAPPPGRAAPPWLLAAAVLVSGAAVLVVETLAARLVAPYVGLTLESQTSAIGVALLGIAAGARWGGRLADRVEPRTVLAGALAAGGLLVLAVRPLVHLVGPAVPPGAASAVLLVAVSTLPAVTVLSMTAPAAVKARLRTVDGAGSVVGSMSALGTLGALAGTFLTGFVFVAALPTGGILLVTALACLALGAVAGADRARSLALPAAGAAVVAGGLVVLVDGPCEEETTYYCARVVADPGDEGRDGGRVLVLDDLRHSYVDLDDPAHLEFAYVQRFADVVDSAFPAGEPLDAVHVGGGGFTMPRWLAATRPGSSSVVLELDEGVVELGRRELGVDAIPGLRVRTGDARVSLAALPHDSADLVVGDAFGSLSVPWHLATREFLADVDRVLRPGGVLVLNVIDNAPRAFLAAETRTVDAVLDDVVVLGRPEQLEDDGGGNFVVAAADRPLDRDALAARAGERGEPGSVLGPAAYEDLVEGAPVLTDDRAPVDQLLTPYRPVV</sequence>
<dbReference type="InterPro" id="IPR036259">
    <property type="entry name" value="MFS_trans_sf"/>
</dbReference>
<feature type="transmembrane region" description="Helical" evidence="2">
    <location>
        <begin position="157"/>
        <end position="182"/>
    </location>
</feature>
<organism evidence="4 5">
    <name type="scientific">Vallicoccus soli</name>
    <dbReference type="NCBI Taxonomy" id="2339232"/>
    <lineage>
        <taxon>Bacteria</taxon>
        <taxon>Bacillati</taxon>
        <taxon>Actinomycetota</taxon>
        <taxon>Actinomycetes</taxon>
        <taxon>Motilibacterales</taxon>
        <taxon>Vallicoccaceae</taxon>
        <taxon>Vallicoccus</taxon>
    </lineage>
</organism>
<proteinExistence type="predicted"/>
<keyword evidence="5" id="KW-1185">Reference proteome</keyword>
<dbReference type="Gene3D" id="3.40.50.150">
    <property type="entry name" value="Vaccinia Virus protein VP39"/>
    <property type="match status" value="1"/>
</dbReference>